<evidence type="ECO:0000313" key="14">
    <source>
        <dbReference type="EMBL" id="QDT35785.1"/>
    </source>
</evidence>
<evidence type="ECO:0000256" key="13">
    <source>
        <dbReference type="SAM" id="SignalP"/>
    </source>
</evidence>
<dbReference type="GO" id="GO:0004034">
    <property type="term" value="F:aldose 1-epimerase activity"/>
    <property type="evidence" value="ECO:0007669"/>
    <property type="project" value="UniProtKB-EC"/>
</dbReference>
<comment type="pathway">
    <text evidence="2 9">Carbohydrate metabolism; hexose metabolism.</text>
</comment>
<dbReference type="NCBIfam" id="NF008277">
    <property type="entry name" value="PRK11055.1"/>
    <property type="match status" value="1"/>
</dbReference>
<dbReference type="CDD" id="cd09019">
    <property type="entry name" value="galactose_mutarotase_like"/>
    <property type="match status" value="1"/>
</dbReference>
<protein>
    <recommendedName>
        <fullName evidence="9">Aldose 1-epimerase</fullName>
        <ecNumber evidence="9">5.1.3.3</ecNumber>
    </recommendedName>
</protein>
<dbReference type="GO" id="GO:0006006">
    <property type="term" value="P:glucose metabolic process"/>
    <property type="evidence" value="ECO:0007669"/>
    <property type="project" value="TreeGrafter"/>
</dbReference>
<dbReference type="Pfam" id="PF01263">
    <property type="entry name" value="Aldose_epim"/>
    <property type="match status" value="1"/>
</dbReference>
<proteinExistence type="inferred from homology"/>
<keyword evidence="8 9" id="KW-0119">Carbohydrate metabolism</keyword>
<feature type="binding site" evidence="12">
    <location>
        <begin position="206"/>
        <end position="208"/>
    </location>
    <ligand>
        <name>beta-D-galactose</name>
        <dbReference type="ChEBI" id="CHEBI:27667"/>
    </ligand>
</feature>
<keyword evidence="5" id="KW-0963">Cytoplasm</keyword>
<gene>
    <name evidence="14" type="primary">mro</name>
    <name evidence="14" type="ORF">Pan189_01380</name>
</gene>
<dbReference type="GO" id="GO:0033499">
    <property type="term" value="P:galactose catabolic process via UDP-galactose, Leloir pathway"/>
    <property type="evidence" value="ECO:0007669"/>
    <property type="project" value="TreeGrafter"/>
</dbReference>
<evidence type="ECO:0000256" key="4">
    <source>
        <dbReference type="ARBA" id="ARBA00011245"/>
    </source>
</evidence>
<name>A0A517QVV2_9PLAN</name>
<dbReference type="FunFam" id="2.70.98.10:FF:000003">
    <property type="entry name" value="Aldose 1-epimerase"/>
    <property type="match status" value="1"/>
</dbReference>
<dbReference type="InterPro" id="IPR047215">
    <property type="entry name" value="Galactose_mutarotase-like"/>
</dbReference>
<comment type="similarity">
    <text evidence="3 9">Belongs to the aldose epimerase family.</text>
</comment>
<feature type="active site" description="Proton donor" evidence="10">
    <location>
        <position position="206"/>
    </location>
</feature>
<organism evidence="14 15">
    <name type="scientific">Stratiformator vulcanicus</name>
    <dbReference type="NCBI Taxonomy" id="2527980"/>
    <lineage>
        <taxon>Bacteria</taxon>
        <taxon>Pseudomonadati</taxon>
        <taxon>Planctomycetota</taxon>
        <taxon>Planctomycetia</taxon>
        <taxon>Planctomycetales</taxon>
        <taxon>Planctomycetaceae</taxon>
        <taxon>Stratiformator</taxon>
    </lineage>
</organism>
<dbReference type="EC" id="5.1.3.3" evidence="9"/>
<dbReference type="PANTHER" id="PTHR10091">
    <property type="entry name" value="ALDOSE-1-EPIMERASE"/>
    <property type="match status" value="1"/>
</dbReference>
<dbReference type="AlphaFoldDB" id="A0A517QVV2"/>
<dbReference type="PANTHER" id="PTHR10091:SF0">
    <property type="entry name" value="GALACTOSE MUTAROTASE"/>
    <property type="match status" value="1"/>
</dbReference>
<evidence type="ECO:0000256" key="1">
    <source>
        <dbReference type="ARBA" id="ARBA00004496"/>
    </source>
</evidence>
<dbReference type="PIRSF" id="PIRSF005096">
    <property type="entry name" value="GALM"/>
    <property type="match status" value="1"/>
</dbReference>
<evidence type="ECO:0000256" key="11">
    <source>
        <dbReference type="PIRSR" id="PIRSR005096-2"/>
    </source>
</evidence>
<keyword evidence="13" id="KW-0732">Signal</keyword>
<evidence type="ECO:0000256" key="9">
    <source>
        <dbReference type="PIRNR" id="PIRNR005096"/>
    </source>
</evidence>
<feature type="active site" description="Proton acceptor" evidence="10">
    <location>
        <position position="345"/>
    </location>
</feature>
<evidence type="ECO:0000256" key="7">
    <source>
        <dbReference type="ARBA" id="ARBA00023235"/>
    </source>
</evidence>
<dbReference type="Proteomes" id="UP000317318">
    <property type="component" value="Chromosome"/>
</dbReference>
<feature type="signal peptide" evidence="13">
    <location>
        <begin position="1"/>
        <end position="24"/>
    </location>
</feature>
<feature type="binding site" evidence="12">
    <location>
        <begin position="104"/>
        <end position="105"/>
    </location>
    <ligand>
        <name>beta-D-galactose</name>
        <dbReference type="ChEBI" id="CHEBI:27667"/>
    </ligand>
</feature>
<comment type="subcellular location">
    <subcellularLocation>
        <location evidence="1">Cytoplasm</location>
    </subcellularLocation>
</comment>
<dbReference type="GO" id="GO:0030246">
    <property type="term" value="F:carbohydrate binding"/>
    <property type="evidence" value="ECO:0007669"/>
    <property type="project" value="InterPro"/>
</dbReference>
<dbReference type="RefSeq" id="WP_310820894.1">
    <property type="nucleotide sequence ID" value="NZ_CP036268.1"/>
</dbReference>
<dbReference type="UniPathway" id="UPA00242"/>
<sequence precursor="true">MPRAFALFFLMTAFFVPNAVSASAGEGDFSSTVDDFDDVKLYTLSNDNGISVKVTNYGAIITSIITPDRDGDLADIALGYNSLKGYLNAPSKPYFGAIVGRYGNRIAGGRFILNGETFKLAKNTGLNHIHGGNTGFDKVIWDVESGPTSGKDFVELRLSYQSRDGEEGYPGNLDVSVCYNLDSENRLTVEYRATTDAATPVNLTQHTYFNLKGEGDEDVLGHEIKINADRFTPVDDALIPTGEILPIANTPLDFREAKPIGRDIQKSHPQMKIGGGYDHNFVLNRNEGDDALLMAAEVREPTTGRTLSVFTTEPGMQFYTGNFLNGSLIGKSGRPYVKRGGFCLETQHFPDSPNQPNFPSTILQPGDEYQSETVFQFGVDTK</sequence>
<evidence type="ECO:0000256" key="10">
    <source>
        <dbReference type="PIRSR" id="PIRSR005096-1"/>
    </source>
</evidence>
<evidence type="ECO:0000256" key="6">
    <source>
        <dbReference type="ARBA" id="ARBA00022553"/>
    </source>
</evidence>
<comment type="catalytic activity">
    <reaction evidence="9">
        <text>alpha-D-glucose = beta-D-glucose</text>
        <dbReference type="Rhea" id="RHEA:10264"/>
        <dbReference type="ChEBI" id="CHEBI:15903"/>
        <dbReference type="ChEBI" id="CHEBI:17925"/>
        <dbReference type="EC" id="5.1.3.3"/>
    </reaction>
</comment>
<feature type="chain" id="PRO_5021825029" description="Aldose 1-epimerase" evidence="13">
    <location>
        <begin position="25"/>
        <end position="382"/>
    </location>
</feature>
<evidence type="ECO:0000313" key="15">
    <source>
        <dbReference type="Proteomes" id="UP000317318"/>
    </source>
</evidence>
<dbReference type="SUPFAM" id="SSF74650">
    <property type="entry name" value="Galactose mutarotase-like"/>
    <property type="match status" value="1"/>
</dbReference>
<evidence type="ECO:0000256" key="12">
    <source>
        <dbReference type="PIRSR" id="PIRSR005096-3"/>
    </source>
</evidence>
<keyword evidence="6" id="KW-0597">Phosphoprotein</keyword>
<feature type="binding site" evidence="11">
    <location>
        <position position="278"/>
    </location>
    <ligand>
        <name>beta-D-galactose</name>
        <dbReference type="ChEBI" id="CHEBI:27667"/>
    </ligand>
</feature>
<dbReference type="InterPro" id="IPR014718">
    <property type="entry name" value="GH-type_carb-bd"/>
</dbReference>
<dbReference type="InterPro" id="IPR008183">
    <property type="entry name" value="Aldose_1/G6P_1-epimerase"/>
</dbReference>
<dbReference type="GO" id="GO:0005737">
    <property type="term" value="C:cytoplasm"/>
    <property type="evidence" value="ECO:0007669"/>
    <property type="project" value="UniProtKB-SubCell"/>
</dbReference>
<accession>A0A517QVV2</accession>
<reference evidence="14 15" key="1">
    <citation type="submission" date="2019-02" db="EMBL/GenBank/DDBJ databases">
        <title>Deep-cultivation of Planctomycetes and their phenomic and genomic characterization uncovers novel biology.</title>
        <authorList>
            <person name="Wiegand S."/>
            <person name="Jogler M."/>
            <person name="Boedeker C."/>
            <person name="Pinto D."/>
            <person name="Vollmers J."/>
            <person name="Rivas-Marin E."/>
            <person name="Kohn T."/>
            <person name="Peeters S.H."/>
            <person name="Heuer A."/>
            <person name="Rast P."/>
            <person name="Oberbeckmann S."/>
            <person name="Bunk B."/>
            <person name="Jeske O."/>
            <person name="Meyerdierks A."/>
            <person name="Storesund J.E."/>
            <person name="Kallscheuer N."/>
            <person name="Luecker S."/>
            <person name="Lage O.M."/>
            <person name="Pohl T."/>
            <person name="Merkel B.J."/>
            <person name="Hornburger P."/>
            <person name="Mueller R.-W."/>
            <person name="Bruemmer F."/>
            <person name="Labrenz M."/>
            <person name="Spormann A.M."/>
            <person name="Op den Camp H."/>
            <person name="Overmann J."/>
            <person name="Amann R."/>
            <person name="Jetten M.S.M."/>
            <person name="Mascher T."/>
            <person name="Medema M.H."/>
            <person name="Devos D.P."/>
            <person name="Kaster A.-K."/>
            <person name="Ovreas L."/>
            <person name="Rohde M."/>
            <person name="Galperin M.Y."/>
            <person name="Jogler C."/>
        </authorList>
    </citation>
    <scope>NUCLEOTIDE SEQUENCE [LARGE SCALE GENOMIC DNA]</scope>
    <source>
        <strain evidence="14 15">Pan189</strain>
    </source>
</reference>
<evidence type="ECO:0000256" key="5">
    <source>
        <dbReference type="ARBA" id="ARBA00022490"/>
    </source>
</evidence>
<comment type="subunit">
    <text evidence="4">Monomer.</text>
</comment>
<keyword evidence="15" id="KW-1185">Reference proteome</keyword>
<dbReference type="InterPro" id="IPR015443">
    <property type="entry name" value="Aldose_1-epimerase"/>
</dbReference>
<keyword evidence="7 9" id="KW-0413">Isomerase</keyword>
<evidence type="ECO:0000256" key="8">
    <source>
        <dbReference type="ARBA" id="ARBA00023277"/>
    </source>
</evidence>
<dbReference type="Gene3D" id="2.70.98.10">
    <property type="match status" value="1"/>
</dbReference>
<evidence type="ECO:0000256" key="2">
    <source>
        <dbReference type="ARBA" id="ARBA00005028"/>
    </source>
</evidence>
<dbReference type="InterPro" id="IPR011013">
    <property type="entry name" value="Gal_mutarotase_sf_dom"/>
</dbReference>
<evidence type="ECO:0000256" key="3">
    <source>
        <dbReference type="ARBA" id="ARBA00006206"/>
    </source>
</evidence>
<dbReference type="KEGG" id="svp:Pan189_01380"/>
<dbReference type="EMBL" id="CP036268">
    <property type="protein sequence ID" value="QDT35785.1"/>
    <property type="molecule type" value="Genomic_DNA"/>
</dbReference>